<dbReference type="EMBL" id="JAFIRN010000012">
    <property type="protein sequence ID" value="KAG5837800.1"/>
    <property type="molecule type" value="Genomic_DNA"/>
</dbReference>
<organism evidence="2 3">
    <name type="scientific">Anguilla anguilla</name>
    <name type="common">European freshwater eel</name>
    <name type="synonym">Muraena anguilla</name>
    <dbReference type="NCBI Taxonomy" id="7936"/>
    <lineage>
        <taxon>Eukaryota</taxon>
        <taxon>Metazoa</taxon>
        <taxon>Chordata</taxon>
        <taxon>Craniata</taxon>
        <taxon>Vertebrata</taxon>
        <taxon>Euteleostomi</taxon>
        <taxon>Actinopterygii</taxon>
        <taxon>Neopterygii</taxon>
        <taxon>Teleostei</taxon>
        <taxon>Anguilliformes</taxon>
        <taxon>Anguillidae</taxon>
        <taxon>Anguilla</taxon>
    </lineage>
</organism>
<comment type="caution">
    <text evidence="2">The sequence shown here is derived from an EMBL/GenBank/DDBJ whole genome shotgun (WGS) entry which is preliminary data.</text>
</comment>
<name>A0A9D3LVH8_ANGAN</name>
<feature type="region of interest" description="Disordered" evidence="1">
    <location>
        <begin position="42"/>
        <end position="104"/>
    </location>
</feature>
<feature type="compositionally biased region" description="Basic and acidic residues" evidence="1">
    <location>
        <begin position="1"/>
        <end position="11"/>
    </location>
</feature>
<feature type="region of interest" description="Disordered" evidence="1">
    <location>
        <begin position="1"/>
        <end position="28"/>
    </location>
</feature>
<evidence type="ECO:0000313" key="2">
    <source>
        <dbReference type="EMBL" id="KAG5837800.1"/>
    </source>
</evidence>
<accession>A0A9D3LVH8</accession>
<dbReference type="AlphaFoldDB" id="A0A9D3LVH8"/>
<evidence type="ECO:0000256" key="1">
    <source>
        <dbReference type="SAM" id="MobiDB-lite"/>
    </source>
</evidence>
<protein>
    <submittedName>
        <fullName evidence="2">Uncharacterized protein</fullName>
    </submittedName>
</protein>
<evidence type="ECO:0000313" key="3">
    <source>
        <dbReference type="Proteomes" id="UP001044222"/>
    </source>
</evidence>
<reference evidence="2" key="1">
    <citation type="submission" date="2021-01" db="EMBL/GenBank/DDBJ databases">
        <title>A chromosome-scale assembly of European eel, Anguilla anguilla.</title>
        <authorList>
            <person name="Henkel C."/>
            <person name="Jong-Raadsen S.A."/>
            <person name="Dufour S."/>
            <person name="Weltzien F.-A."/>
            <person name="Palstra A.P."/>
            <person name="Pelster B."/>
            <person name="Spaink H.P."/>
            <person name="Van Den Thillart G.E."/>
            <person name="Jansen H."/>
            <person name="Zahm M."/>
            <person name="Klopp C."/>
            <person name="Cedric C."/>
            <person name="Louis A."/>
            <person name="Berthelot C."/>
            <person name="Parey E."/>
            <person name="Roest Crollius H."/>
            <person name="Montfort J."/>
            <person name="Robinson-Rechavi M."/>
            <person name="Bucao C."/>
            <person name="Bouchez O."/>
            <person name="Gislard M."/>
            <person name="Lluch J."/>
            <person name="Milhes M."/>
            <person name="Lampietro C."/>
            <person name="Lopez Roques C."/>
            <person name="Donnadieu C."/>
            <person name="Braasch I."/>
            <person name="Desvignes T."/>
            <person name="Postlethwait J."/>
            <person name="Bobe J."/>
            <person name="Guiguen Y."/>
            <person name="Dirks R."/>
        </authorList>
    </citation>
    <scope>NUCLEOTIDE SEQUENCE</scope>
    <source>
        <strain evidence="2">Tag_6206</strain>
        <tissue evidence="2">Liver</tissue>
    </source>
</reference>
<proteinExistence type="predicted"/>
<feature type="compositionally biased region" description="Basic and acidic residues" evidence="1">
    <location>
        <begin position="86"/>
        <end position="96"/>
    </location>
</feature>
<feature type="compositionally biased region" description="Basic and acidic residues" evidence="1">
    <location>
        <begin position="68"/>
        <end position="79"/>
    </location>
</feature>
<keyword evidence="3" id="KW-1185">Reference proteome</keyword>
<dbReference type="Proteomes" id="UP001044222">
    <property type="component" value="Chromosome 12"/>
</dbReference>
<sequence length="144" mass="15944">MTTRAWEEAQERLSPTLPPAPLQTAPPVGRLPFRLLLLEEGRQSGRGLRRAGEGPWEEGRQSGRGPRRAGEGPREEGRQSGRGPRRAGEGPRRTEAKTTSLRVPAFNATRRRTVLQSDTTDCTQNFTSVRVLYLYADVCACVCV</sequence>
<gene>
    <name evidence="2" type="ORF">ANANG_G00216840</name>
</gene>